<protein>
    <submittedName>
        <fullName evidence="2">Uncharacterized protein</fullName>
    </submittedName>
</protein>
<gene>
    <name evidence="2" type="ORF">LTR24_009475</name>
</gene>
<feature type="compositionally biased region" description="Low complexity" evidence="1">
    <location>
        <begin position="64"/>
        <end position="75"/>
    </location>
</feature>
<feature type="compositionally biased region" description="Polar residues" evidence="1">
    <location>
        <begin position="266"/>
        <end position="275"/>
    </location>
</feature>
<evidence type="ECO:0000256" key="1">
    <source>
        <dbReference type="SAM" id="MobiDB-lite"/>
    </source>
</evidence>
<reference evidence="2 3" key="1">
    <citation type="submission" date="2023-08" db="EMBL/GenBank/DDBJ databases">
        <title>Black Yeasts Isolated from many extreme environments.</title>
        <authorList>
            <person name="Coleine C."/>
            <person name="Stajich J.E."/>
            <person name="Selbmann L."/>
        </authorList>
    </citation>
    <scope>NUCLEOTIDE SEQUENCE [LARGE SCALE GENOMIC DNA]</scope>
    <source>
        <strain evidence="2 3">CCFEE 5885</strain>
    </source>
</reference>
<keyword evidence="3" id="KW-1185">Reference proteome</keyword>
<organism evidence="2 3">
    <name type="scientific">Lithohypha guttulata</name>
    <dbReference type="NCBI Taxonomy" id="1690604"/>
    <lineage>
        <taxon>Eukaryota</taxon>
        <taxon>Fungi</taxon>
        <taxon>Dikarya</taxon>
        <taxon>Ascomycota</taxon>
        <taxon>Pezizomycotina</taxon>
        <taxon>Eurotiomycetes</taxon>
        <taxon>Chaetothyriomycetidae</taxon>
        <taxon>Chaetothyriales</taxon>
        <taxon>Trichomeriaceae</taxon>
        <taxon>Lithohypha</taxon>
    </lineage>
</organism>
<feature type="compositionally biased region" description="Basic and acidic residues" evidence="1">
    <location>
        <begin position="228"/>
        <end position="251"/>
    </location>
</feature>
<feature type="region of interest" description="Disordered" evidence="1">
    <location>
        <begin position="1"/>
        <end position="460"/>
    </location>
</feature>
<feature type="compositionally biased region" description="Polar residues" evidence="1">
    <location>
        <begin position="206"/>
        <end position="224"/>
    </location>
</feature>
<name>A0ABR0JXR9_9EURO</name>
<evidence type="ECO:0000313" key="3">
    <source>
        <dbReference type="Proteomes" id="UP001345013"/>
    </source>
</evidence>
<evidence type="ECO:0000313" key="2">
    <source>
        <dbReference type="EMBL" id="KAK5077614.1"/>
    </source>
</evidence>
<dbReference type="Proteomes" id="UP001345013">
    <property type="component" value="Unassembled WGS sequence"/>
</dbReference>
<sequence length="489" mass="52633">MSTNPFRQTRTQQDRPGDSTFSPPDPRGAVSDGSGSRAGELSLDTKLPSSFDRHVSFASPPVDTTYPAASYPSSPESVRSPTSQFGQPATPNYRTAFLSDPFEDLSRDVRQDHTIQEALSNAQSNVSLGPTTPTRSKDTAVQDISNRLPAVPQPTLSDSESAASQTSHATRQSLDVDAFKRLLLTGDSGRSTPGTATPPIAKHSSRVLNDSSSGTDTASLSQLSFHDAANRDDDDTPRTSLERDRDADNKTKVPPPRPAPRRAQSVKANPPQQAPLTEVIAAENSTDAPMTGQEKPTRKPPTPPIARRRSHRTPSFKSEETVALPAEASYPRDSLRVNQKAPPPPPLRKQHSTSQRRPSNDLAPTIEEPETEPGLSSDSRRSSSERPMPPLSRNSSQSVKGQSLGLMNPPPVPPPRRGHGSNRSSVDSFRPSLSSIIGEEGGQENITATEKSWRSSSREQTTFDAANADSILAELASLQKEVDAARRGA</sequence>
<dbReference type="EMBL" id="JAVRRG010000210">
    <property type="protein sequence ID" value="KAK5077614.1"/>
    <property type="molecule type" value="Genomic_DNA"/>
</dbReference>
<accession>A0ABR0JXR9</accession>
<feature type="compositionally biased region" description="Polar residues" evidence="1">
    <location>
        <begin position="1"/>
        <end position="11"/>
    </location>
</feature>
<proteinExistence type="predicted"/>
<feature type="compositionally biased region" description="Polar residues" evidence="1">
    <location>
        <begin position="421"/>
        <end position="435"/>
    </location>
</feature>
<comment type="caution">
    <text evidence="2">The sequence shown here is derived from an EMBL/GenBank/DDBJ whole genome shotgun (WGS) entry which is preliminary data.</text>
</comment>
<feature type="compositionally biased region" description="Basic and acidic residues" evidence="1">
    <location>
        <begin position="104"/>
        <end position="115"/>
    </location>
</feature>
<feature type="compositionally biased region" description="Polar residues" evidence="1">
    <location>
        <begin position="154"/>
        <end position="173"/>
    </location>
</feature>
<feature type="compositionally biased region" description="Polar residues" evidence="1">
    <location>
        <begin position="76"/>
        <end position="93"/>
    </location>
</feature>
<feature type="compositionally biased region" description="Polar residues" evidence="1">
    <location>
        <begin position="117"/>
        <end position="134"/>
    </location>
</feature>